<evidence type="ECO:0000259" key="2">
    <source>
        <dbReference type="PROSITE" id="PS50862"/>
    </source>
</evidence>
<dbReference type="STRING" id="1797535.A2744_00280"/>
<evidence type="ECO:0000313" key="4">
    <source>
        <dbReference type="Proteomes" id="UP000178240"/>
    </source>
</evidence>
<dbReference type="GO" id="GO:0005737">
    <property type="term" value="C:cytoplasm"/>
    <property type="evidence" value="ECO:0007669"/>
    <property type="project" value="InterPro"/>
</dbReference>
<dbReference type="InterPro" id="IPR041715">
    <property type="entry name" value="HisRS-like_core"/>
</dbReference>
<dbReference type="InterPro" id="IPR006195">
    <property type="entry name" value="aa-tRNA-synth_II"/>
</dbReference>
<dbReference type="GO" id="GO:0006427">
    <property type="term" value="P:histidyl-tRNA aminoacylation"/>
    <property type="evidence" value="ECO:0007669"/>
    <property type="project" value="TreeGrafter"/>
</dbReference>
<gene>
    <name evidence="3" type="ORF">A2744_00280</name>
</gene>
<protein>
    <recommendedName>
        <fullName evidence="2">Aminoacyl-transfer RNA synthetases class-II family profile domain-containing protein</fullName>
    </recommendedName>
</protein>
<dbReference type="PANTHER" id="PTHR43707">
    <property type="entry name" value="HISTIDYL-TRNA SYNTHETASE"/>
    <property type="match status" value="1"/>
</dbReference>
<dbReference type="PIRSF" id="PIRSF001549">
    <property type="entry name" value="His-tRNA_synth"/>
    <property type="match status" value="1"/>
</dbReference>
<evidence type="ECO:0000313" key="3">
    <source>
        <dbReference type="EMBL" id="OGY45829.1"/>
    </source>
</evidence>
<dbReference type="SUPFAM" id="SSF55681">
    <property type="entry name" value="Class II aaRS and biotin synthetases"/>
    <property type="match status" value="1"/>
</dbReference>
<feature type="binding site" evidence="1">
    <location>
        <position position="109"/>
    </location>
    <ligand>
        <name>L-histidine</name>
        <dbReference type="ChEBI" id="CHEBI:57595"/>
    </ligand>
</feature>
<reference evidence="3 4" key="1">
    <citation type="journal article" date="2016" name="Nat. Commun.">
        <title>Thousands of microbial genomes shed light on interconnected biogeochemical processes in an aquifer system.</title>
        <authorList>
            <person name="Anantharaman K."/>
            <person name="Brown C.T."/>
            <person name="Hug L.A."/>
            <person name="Sharon I."/>
            <person name="Castelle C.J."/>
            <person name="Probst A.J."/>
            <person name="Thomas B.C."/>
            <person name="Singh A."/>
            <person name="Wilkins M.J."/>
            <person name="Karaoz U."/>
            <person name="Brodie E.L."/>
            <person name="Williams K.H."/>
            <person name="Hubbard S.S."/>
            <person name="Banfield J.F."/>
        </authorList>
    </citation>
    <scope>NUCLEOTIDE SEQUENCE [LARGE SCALE GENOMIC DNA]</scope>
</reference>
<name>A0A1G1Y0G9_9BACT</name>
<dbReference type="Gene3D" id="3.30.930.10">
    <property type="entry name" value="Bira Bifunctional Protein, Domain 2"/>
    <property type="match status" value="1"/>
</dbReference>
<dbReference type="EMBL" id="MHIE01000011">
    <property type="protein sequence ID" value="OGY45829.1"/>
    <property type="molecule type" value="Genomic_DNA"/>
</dbReference>
<feature type="domain" description="Aminoacyl-transfer RNA synthetases class-II family profile" evidence="2">
    <location>
        <begin position="1"/>
        <end position="334"/>
    </location>
</feature>
<comment type="caution">
    <text evidence="3">The sequence shown here is derived from an EMBL/GenBank/DDBJ whole genome shotgun (WGS) entry which is preliminary data.</text>
</comment>
<dbReference type="GO" id="GO:0004821">
    <property type="term" value="F:histidine-tRNA ligase activity"/>
    <property type="evidence" value="ECO:0007669"/>
    <property type="project" value="TreeGrafter"/>
</dbReference>
<dbReference type="AlphaFoldDB" id="A0A1G1Y0G9"/>
<accession>A0A1G1Y0G9</accession>
<dbReference type="PROSITE" id="PS50862">
    <property type="entry name" value="AA_TRNA_LIGASE_II"/>
    <property type="match status" value="1"/>
</dbReference>
<organism evidence="3 4">
    <name type="scientific">Candidatus Buchananbacteria bacterium RIFCSPHIGHO2_01_FULL_44_11</name>
    <dbReference type="NCBI Taxonomy" id="1797535"/>
    <lineage>
        <taxon>Bacteria</taxon>
        <taxon>Candidatus Buchananiibacteriota</taxon>
    </lineage>
</organism>
<dbReference type="InterPro" id="IPR045864">
    <property type="entry name" value="aa-tRNA-synth_II/BPL/LPL"/>
</dbReference>
<sequence>MSKKARTVKGMRDLLPEDLAKIGHIESLFLKTASQYGFVHVQTPTLEMAEIYQSTSEFPQERCYSLVDGRGRNLVLRSDPDAPLARLVACHFRYDPKPIKLAFCGSIFRSWNPRRREFRMFSINTFGIDEPTADAEILRVVADVVEAVGFPGYRIEFNNLQLFRSIIATASTGSGGEDSVNDILYAIRFAPNQESVISLLDSHHLPRNIIDAILLLLECSDEFKAHDILVGLGREFPLLIPELEKTMALREALEDQGLKHSHLSVANLHGTGFYSGFTYRLFPQDNPKEIGDGGRYDRMMQQMHSEAMPATGMGLGIERFIELMAVSHCSMTLPSQPQRIIVAYAEASLAVICRSVLRRLRVNGRMVEEDLVIRGFDKTVRYAKSKKCNRVVMIRPGFSEQLRLKILNLDDDQAESLIVYNQAELFGVLLKC</sequence>
<dbReference type="Pfam" id="PF13393">
    <property type="entry name" value="tRNA-synt_His"/>
    <property type="match status" value="1"/>
</dbReference>
<dbReference type="InterPro" id="IPR004516">
    <property type="entry name" value="HisRS/HisZ"/>
</dbReference>
<proteinExistence type="predicted"/>
<dbReference type="Proteomes" id="UP000178240">
    <property type="component" value="Unassembled WGS sequence"/>
</dbReference>
<evidence type="ECO:0000256" key="1">
    <source>
        <dbReference type="PIRSR" id="PIRSR001549-1"/>
    </source>
</evidence>
<dbReference type="PANTHER" id="PTHR43707:SF1">
    <property type="entry name" value="HISTIDINE--TRNA LIGASE, MITOCHONDRIAL-RELATED"/>
    <property type="match status" value="1"/>
</dbReference>